<dbReference type="Pfam" id="PF10277">
    <property type="entry name" value="Frag1"/>
    <property type="match status" value="1"/>
</dbReference>
<feature type="transmembrane region" description="Helical" evidence="1">
    <location>
        <begin position="137"/>
        <end position="162"/>
    </location>
</feature>
<evidence type="ECO:0000256" key="1">
    <source>
        <dbReference type="SAM" id="Phobius"/>
    </source>
</evidence>
<keyword evidence="1" id="KW-1133">Transmembrane helix</keyword>
<sequence length="266" mass="30886">MKQSISFPSSTVLDFTMAIMFFTVSFVLAMSKTQKHSPEEITFTTVSMAENISPEKEISQKLFVMAGIGMFFASVLIYVQYGKPLTKTNGGKGLQQALMITKILMAIFLVIQSISSLQQEWNLALEEFTLREYFKPITIVHFVSAILLFTMIFLNMLLYIIFTNVYHKEHKKQIIYKFRVFLFVVYSFSALIMLWMVAIEMVWKQRDKDLGITYAEVNAFGFFEWIGVITGFIYISSFRKEMKNFTVNLEGDWLLNFLPRKILGKK</sequence>
<evidence type="ECO:0000313" key="4">
    <source>
        <dbReference type="Proteomes" id="UP001146793"/>
    </source>
</evidence>
<evidence type="ECO:0000259" key="2">
    <source>
        <dbReference type="Pfam" id="PF10277"/>
    </source>
</evidence>
<feature type="transmembrane region" description="Helical" evidence="1">
    <location>
        <begin position="174"/>
        <end position="197"/>
    </location>
</feature>
<dbReference type="EMBL" id="JANTQA010000008">
    <property type="protein sequence ID" value="KAJ3452881.1"/>
    <property type="molecule type" value="Genomic_DNA"/>
</dbReference>
<feature type="transmembrane region" description="Helical" evidence="1">
    <location>
        <begin position="62"/>
        <end position="79"/>
    </location>
</feature>
<keyword evidence="1" id="KW-0472">Membrane</keyword>
<evidence type="ECO:0000313" key="3">
    <source>
        <dbReference type="EMBL" id="KAJ3452881.1"/>
    </source>
</evidence>
<accession>A0AAV8AF05</accession>
<proteinExistence type="predicted"/>
<reference evidence="3" key="1">
    <citation type="submission" date="2022-08" db="EMBL/GenBank/DDBJ databases">
        <title>Novel sulphate-reducing endosymbionts in the free-living metamonad Anaeramoeba.</title>
        <authorList>
            <person name="Jerlstrom-Hultqvist J."/>
            <person name="Cepicka I."/>
            <person name="Gallot-Lavallee L."/>
            <person name="Salas-Leiva D."/>
            <person name="Curtis B.A."/>
            <person name="Zahonova K."/>
            <person name="Pipaliya S."/>
            <person name="Dacks J."/>
            <person name="Roger A.J."/>
        </authorList>
    </citation>
    <scope>NUCLEOTIDE SEQUENCE</scope>
    <source>
        <strain evidence="3">Busselton2</strain>
    </source>
</reference>
<dbReference type="AlphaFoldDB" id="A0AAV8AF05"/>
<name>A0AAV8AF05_9EUKA</name>
<feature type="domain" description="CWH43-like N-terminal" evidence="2">
    <location>
        <begin position="17"/>
        <end position="243"/>
    </location>
</feature>
<feature type="transmembrane region" description="Helical" evidence="1">
    <location>
        <begin position="217"/>
        <end position="235"/>
    </location>
</feature>
<feature type="transmembrane region" description="Helical" evidence="1">
    <location>
        <begin position="99"/>
        <end position="117"/>
    </location>
</feature>
<organism evidence="3 4">
    <name type="scientific">Anaeramoeba flamelloides</name>
    <dbReference type="NCBI Taxonomy" id="1746091"/>
    <lineage>
        <taxon>Eukaryota</taxon>
        <taxon>Metamonada</taxon>
        <taxon>Anaeramoebidae</taxon>
        <taxon>Anaeramoeba</taxon>
    </lineage>
</organism>
<dbReference type="Proteomes" id="UP001146793">
    <property type="component" value="Unassembled WGS sequence"/>
</dbReference>
<comment type="caution">
    <text evidence="3">The sequence shown here is derived from an EMBL/GenBank/DDBJ whole genome shotgun (WGS) entry which is preliminary data.</text>
</comment>
<protein>
    <submittedName>
        <fullName evidence="3">Fasting-inducible integral membrane protein tm6p1-related</fullName>
    </submittedName>
</protein>
<feature type="transmembrane region" description="Helical" evidence="1">
    <location>
        <begin position="12"/>
        <end position="30"/>
    </location>
</feature>
<gene>
    <name evidence="3" type="ORF">M0812_04659</name>
</gene>
<dbReference type="InterPro" id="IPR019402">
    <property type="entry name" value="CWH43_N"/>
</dbReference>
<keyword evidence="1" id="KW-0812">Transmembrane</keyword>